<sequence length="318" mass="35874">MIDPVKIWPDNRGQHIQAHGGAIIDVDGTFYWFGEDRSPDNEPGTCPVACYASKDLMNWEFRGKVFDGRNPANIEGLWQIERPKVFHCKATGKFVMYLHLDGQVPGHWSRYRRAEVGVAICDTIDGKYEWLRSFRPLGKESRDIGQFIDDDGQAYLIFECRPEGGFHIARLSGDYLDVAESVAFIKSPIEGGAIVKYDGLYYCLGSLLTGWWPNANQYATAEKLEGPWSEFRDVAPPETLTYGSQSTYLLKVVGSETTTVIYMGDVWRPYELSDSRYLWYPLQIGGGEMALKPFEGWMPGPWEIDVGTGVTRIASAPR</sequence>
<dbReference type="SUPFAM" id="SSF75005">
    <property type="entry name" value="Arabinanase/levansucrase/invertase"/>
    <property type="match status" value="1"/>
</dbReference>
<dbReference type="PANTHER" id="PTHR22925">
    <property type="entry name" value="GLYCOSYL HYDROLASE 43 FAMILY MEMBER"/>
    <property type="match status" value="1"/>
</dbReference>
<comment type="similarity">
    <text evidence="1 4">Belongs to the glycosyl hydrolase 43 family.</text>
</comment>
<protein>
    <recommendedName>
        <fullName evidence="7">Glycosyl hydrolases family 43</fullName>
    </recommendedName>
</protein>
<keyword evidence="6" id="KW-1185">Reference proteome</keyword>
<evidence type="ECO:0008006" key="7">
    <source>
        <dbReference type="Google" id="ProtNLM"/>
    </source>
</evidence>
<evidence type="ECO:0000313" key="6">
    <source>
        <dbReference type="Proteomes" id="UP000557717"/>
    </source>
</evidence>
<dbReference type="InterPro" id="IPR023296">
    <property type="entry name" value="Glyco_hydro_beta-prop_sf"/>
</dbReference>
<dbReference type="PANTHER" id="PTHR22925:SF3">
    <property type="entry name" value="GLYCOSYL HYDROLASE FAMILY PROTEIN 43"/>
    <property type="match status" value="1"/>
</dbReference>
<dbReference type="AlphaFoldDB" id="A0A840VI07"/>
<evidence type="ECO:0000256" key="1">
    <source>
        <dbReference type="ARBA" id="ARBA00009865"/>
    </source>
</evidence>
<dbReference type="Gene3D" id="2.115.10.20">
    <property type="entry name" value="Glycosyl hydrolase domain, family 43"/>
    <property type="match status" value="1"/>
</dbReference>
<comment type="caution">
    <text evidence="5">The sequence shown here is derived from an EMBL/GenBank/DDBJ whole genome shotgun (WGS) entry which is preliminary data.</text>
</comment>
<dbReference type="GO" id="GO:0005975">
    <property type="term" value="P:carbohydrate metabolic process"/>
    <property type="evidence" value="ECO:0007669"/>
    <property type="project" value="InterPro"/>
</dbReference>
<evidence type="ECO:0000313" key="5">
    <source>
        <dbReference type="EMBL" id="MBB5353460.1"/>
    </source>
</evidence>
<dbReference type="InterPro" id="IPR006710">
    <property type="entry name" value="Glyco_hydro_43"/>
</dbReference>
<keyword evidence="2 4" id="KW-0378">Hydrolase</keyword>
<dbReference type="CDD" id="cd18821">
    <property type="entry name" value="GH43_Pc3Gal43A-like"/>
    <property type="match status" value="1"/>
</dbReference>
<evidence type="ECO:0000256" key="3">
    <source>
        <dbReference type="ARBA" id="ARBA00023295"/>
    </source>
</evidence>
<organism evidence="5 6">
    <name type="scientific">Haloferula luteola</name>
    <dbReference type="NCBI Taxonomy" id="595692"/>
    <lineage>
        <taxon>Bacteria</taxon>
        <taxon>Pseudomonadati</taxon>
        <taxon>Verrucomicrobiota</taxon>
        <taxon>Verrucomicrobiia</taxon>
        <taxon>Verrucomicrobiales</taxon>
        <taxon>Verrucomicrobiaceae</taxon>
        <taxon>Haloferula</taxon>
    </lineage>
</organism>
<dbReference type="Proteomes" id="UP000557717">
    <property type="component" value="Unassembled WGS sequence"/>
</dbReference>
<evidence type="ECO:0000256" key="4">
    <source>
        <dbReference type="RuleBase" id="RU361187"/>
    </source>
</evidence>
<reference evidence="5 6" key="1">
    <citation type="submission" date="2020-08" db="EMBL/GenBank/DDBJ databases">
        <title>Genomic Encyclopedia of Type Strains, Phase IV (KMG-IV): sequencing the most valuable type-strain genomes for metagenomic binning, comparative biology and taxonomic classification.</title>
        <authorList>
            <person name="Goeker M."/>
        </authorList>
    </citation>
    <scope>NUCLEOTIDE SEQUENCE [LARGE SCALE GENOMIC DNA]</scope>
    <source>
        <strain evidence="5 6">YC6886</strain>
    </source>
</reference>
<gene>
    <name evidence="5" type="ORF">HNR46_003721</name>
</gene>
<dbReference type="GO" id="GO:0004553">
    <property type="term" value="F:hydrolase activity, hydrolyzing O-glycosyl compounds"/>
    <property type="evidence" value="ECO:0007669"/>
    <property type="project" value="InterPro"/>
</dbReference>
<name>A0A840VI07_9BACT</name>
<proteinExistence type="inferred from homology"/>
<dbReference type="Pfam" id="PF04616">
    <property type="entry name" value="Glyco_hydro_43"/>
    <property type="match status" value="1"/>
</dbReference>
<dbReference type="RefSeq" id="WP_184021368.1">
    <property type="nucleotide sequence ID" value="NZ_JACHFD010000026.1"/>
</dbReference>
<accession>A0A840VI07</accession>
<keyword evidence="3 4" id="KW-0326">Glycosidase</keyword>
<evidence type="ECO:0000256" key="2">
    <source>
        <dbReference type="ARBA" id="ARBA00022801"/>
    </source>
</evidence>
<dbReference type="EMBL" id="JACHFD010000026">
    <property type="protein sequence ID" value="MBB5353460.1"/>
    <property type="molecule type" value="Genomic_DNA"/>
</dbReference>